<evidence type="ECO:0000256" key="25">
    <source>
        <dbReference type="ARBA" id="ARBA00032617"/>
    </source>
</evidence>
<feature type="domain" description="Fibronectin type-III" evidence="33">
    <location>
        <begin position="1456"/>
        <end position="1542"/>
    </location>
</feature>
<dbReference type="InterPro" id="IPR029044">
    <property type="entry name" value="Nucleotide-diphossugar_trans"/>
</dbReference>
<feature type="transmembrane region" description="Helical" evidence="30">
    <location>
        <begin position="184"/>
        <end position="205"/>
    </location>
</feature>
<keyword evidence="13" id="KW-0808">Transferase</keyword>
<dbReference type="SMART" id="SM00060">
    <property type="entry name" value="FN3"/>
    <property type="match status" value="7"/>
</dbReference>
<dbReference type="InterPro" id="IPR008160">
    <property type="entry name" value="Collagen"/>
</dbReference>
<dbReference type="EC" id="2.4.1.83" evidence="9"/>
<evidence type="ECO:0000256" key="17">
    <source>
        <dbReference type="ARBA" id="ARBA00022824"/>
    </source>
</evidence>
<dbReference type="FunFam" id="3.90.550.10:FF:000036">
    <property type="entry name" value="Dolichol-phosphate mannosyltransferase subunit 1"/>
    <property type="match status" value="1"/>
</dbReference>
<evidence type="ECO:0000256" key="4">
    <source>
        <dbReference type="ARBA" id="ARBA00002636"/>
    </source>
</evidence>
<comment type="similarity">
    <text evidence="8">Belongs to the glycosyltransferase 2 family.</text>
</comment>
<feature type="domain" description="Fibronectin type-III" evidence="33">
    <location>
        <begin position="1172"/>
        <end position="1261"/>
    </location>
</feature>
<keyword evidence="30" id="KW-1133">Transmembrane helix</keyword>
<evidence type="ECO:0000256" key="7">
    <source>
        <dbReference type="ARBA" id="ARBA00004922"/>
    </source>
</evidence>
<dbReference type="SUPFAM" id="SSF47473">
    <property type="entry name" value="EF-hand"/>
    <property type="match status" value="1"/>
</dbReference>
<dbReference type="CDD" id="cd01482">
    <property type="entry name" value="vWA_collagen_alphaI-XII-like"/>
    <property type="match status" value="1"/>
</dbReference>
<feature type="domain" description="Fibronectin type-III" evidence="33">
    <location>
        <begin position="990"/>
        <end position="1079"/>
    </location>
</feature>
<keyword evidence="16" id="KW-0677">Repeat</keyword>
<feature type="region of interest" description="Disordered" evidence="29">
    <location>
        <begin position="668"/>
        <end position="687"/>
    </location>
</feature>
<proteinExistence type="inferred from homology"/>
<comment type="function">
    <text evidence="4">Transfers mannose from GDP-mannose to dolichol monophosphate to form dolichol phosphate mannose (Dol-P-Man) which is the mannosyl donor in pathways leading to N-glycosylation, glycosyl phosphatidylinositol membrane anchoring, and O-mannosylation of proteins; catalytic subunit of the dolichol-phosphate mannose (DPM) synthase complex.</text>
</comment>
<dbReference type="GO" id="GO:0004582">
    <property type="term" value="F:dolichyl-phosphate beta-D-mannosyltransferase activity"/>
    <property type="evidence" value="ECO:0007669"/>
    <property type="project" value="UniProtKB-EC"/>
</dbReference>
<evidence type="ECO:0000256" key="27">
    <source>
        <dbReference type="ARBA" id="ARBA00038202"/>
    </source>
</evidence>
<evidence type="ECO:0000256" key="29">
    <source>
        <dbReference type="SAM" id="MobiDB-lite"/>
    </source>
</evidence>
<keyword evidence="19" id="KW-0460">Magnesium</keyword>
<feature type="domain" description="Fibronectin type-III" evidence="33">
    <location>
        <begin position="1080"/>
        <end position="1171"/>
    </location>
</feature>
<evidence type="ECO:0000256" key="8">
    <source>
        <dbReference type="ARBA" id="ARBA00006739"/>
    </source>
</evidence>
<dbReference type="InterPro" id="IPR013783">
    <property type="entry name" value="Ig-like_fold"/>
</dbReference>
<dbReference type="Gene3D" id="3.40.50.410">
    <property type="entry name" value="von Willebrand factor, type A domain"/>
    <property type="match status" value="1"/>
</dbReference>
<feature type="domain" description="EF-hand" evidence="31">
    <location>
        <begin position="51"/>
        <end position="86"/>
    </location>
</feature>
<dbReference type="Pfam" id="PF13499">
    <property type="entry name" value="EF-hand_7"/>
    <property type="match status" value="2"/>
</dbReference>
<dbReference type="PROSITE" id="PS50853">
    <property type="entry name" value="FN3"/>
    <property type="match status" value="7"/>
</dbReference>
<evidence type="ECO:0000256" key="13">
    <source>
        <dbReference type="ARBA" id="ARBA00022679"/>
    </source>
</evidence>
<dbReference type="FunFam" id="2.60.40.10:FF:000234">
    <property type="entry name" value="Collagen, type XII, alpha 1"/>
    <property type="match status" value="1"/>
</dbReference>
<evidence type="ECO:0000256" key="16">
    <source>
        <dbReference type="ARBA" id="ARBA00022737"/>
    </source>
</evidence>
<dbReference type="GO" id="GO:0006506">
    <property type="term" value="P:GPI anchor biosynthetic process"/>
    <property type="evidence" value="ECO:0007669"/>
    <property type="project" value="TreeGrafter"/>
</dbReference>
<dbReference type="Pfam" id="PF00041">
    <property type="entry name" value="fn3"/>
    <property type="match status" value="5"/>
</dbReference>
<dbReference type="PROSITE" id="PS50222">
    <property type="entry name" value="EF_HAND_2"/>
    <property type="match status" value="4"/>
</dbReference>
<dbReference type="CDD" id="cd06442">
    <property type="entry name" value="DPM1_like"/>
    <property type="match status" value="1"/>
</dbReference>
<feature type="region of interest" description="Disordered" evidence="29">
    <location>
        <begin position="971"/>
        <end position="992"/>
    </location>
</feature>
<dbReference type="Pfam" id="PF00535">
    <property type="entry name" value="Glycos_transf_2"/>
    <property type="match status" value="1"/>
</dbReference>
<feature type="compositionally biased region" description="Gly residues" evidence="29">
    <location>
        <begin position="1837"/>
        <end position="1846"/>
    </location>
</feature>
<feature type="region of interest" description="Disordered" evidence="29">
    <location>
        <begin position="1804"/>
        <end position="1950"/>
    </location>
</feature>
<evidence type="ECO:0000256" key="5">
    <source>
        <dbReference type="ARBA" id="ARBA00004239"/>
    </source>
</evidence>
<dbReference type="InterPro" id="IPR039528">
    <property type="entry name" value="DPM1-like"/>
</dbReference>
<comment type="pathway">
    <text evidence="7">Protein modification; protein glycosylation.</text>
</comment>
<evidence type="ECO:0000256" key="11">
    <source>
        <dbReference type="ARBA" id="ARBA00022525"/>
    </source>
</evidence>
<keyword evidence="30" id="KW-0472">Membrane</keyword>
<evidence type="ECO:0000259" key="32">
    <source>
        <dbReference type="PROSITE" id="PS50234"/>
    </source>
</evidence>
<gene>
    <name evidence="34" type="ORF">P4O66_022401</name>
</gene>
<dbReference type="GO" id="GO:0035269">
    <property type="term" value="P:protein O-linked glycosylation via mannose"/>
    <property type="evidence" value="ECO:0007669"/>
    <property type="project" value="TreeGrafter"/>
</dbReference>
<dbReference type="Gene3D" id="2.60.40.10">
    <property type="entry name" value="Immunoglobulins"/>
    <property type="match status" value="7"/>
</dbReference>
<dbReference type="FunFam" id="2.60.40.10:FF:000480">
    <property type="entry name" value="Collagen, type XII, alpha 1"/>
    <property type="match status" value="1"/>
</dbReference>
<feature type="transmembrane region" description="Helical" evidence="30">
    <location>
        <begin position="544"/>
        <end position="567"/>
    </location>
</feature>
<dbReference type="GO" id="GO:0005509">
    <property type="term" value="F:calcium ion binding"/>
    <property type="evidence" value="ECO:0007669"/>
    <property type="project" value="InterPro"/>
</dbReference>
<accession>A0AAD8ZQL3</accession>
<evidence type="ECO:0000256" key="9">
    <source>
        <dbReference type="ARBA" id="ARBA00012704"/>
    </source>
</evidence>
<dbReference type="PANTHER" id="PTHR43398:SF1">
    <property type="entry name" value="DOLICHOL-PHOSPHATE MANNOSYLTRANSFERASE SUBUNIT 1"/>
    <property type="match status" value="1"/>
</dbReference>
<evidence type="ECO:0000259" key="31">
    <source>
        <dbReference type="PROSITE" id="PS50222"/>
    </source>
</evidence>
<feature type="transmembrane region" description="Helical" evidence="30">
    <location>
        <begin position="461"/>
        <end position="483"/>
    </location>
</feature>
<feature type="domain" description="VWFA" evidence="32">
    <location>
        <begin position="787"/>
        <end position="959"/>
    </location>
</feature>
<dbReference type="SUPFAM" id="SSF53300">
    <property type="entry name" value="vWA-like"/>
    <property type="match status" value="1"/>
</dbReference>
<comment type="cofactor">
    <cofactor evidence="1">
        <name>Ca(2+)</name>
        <dbReference type="ChEBI" id="CHEBI:29108"/>
    </cofactor>
</comment>
<feature type="compositionally biased region" description="Pro residues" evidence="29">
    <location>
        <begin position="1995"/>
        <end position="2013"/>
    </location>
</feature>
<comment type="subcellular location">
    <subcellularLocation>
        <location evidence="6">Endoplasmic reticulum</location>
    </subcellularLocation>
    <subcellularLocation>
        <location evidence="5">Secreted</location>
        <location evidence="5">Extracellular space</location>
    </subcellularLocation>
</comment>
<feature type="region of interest" description="Disordered" evidence="29">
    <location>
        <begin position="704"/>
        <end position="776"/>
    </location>
</feature>
<dbReference type="GO" id="GO:0005581">
    <property type="term" value="C:collagen trimer"/>
    <property type="evidence" value="ECO:0007669"/>
    <property type="project" value="UniProtKB-KW"/>
</dbReference>
<evidence type="ECO:0000256" key="2">
    <source>
        <dbReference type="ARBA" id="ARBA00001936"/>
    </source>
</evidence>
<dbReference type="GO" id="GO:0005576">
    <property type="term" value="C:extracellular region"/>
    <property type="evidence" value="ECO:0007669"/>
    <property type="project" value="UniProtKB-SubCell"/>
</dbReference>
<dbReference type="InterPro" id="IPR003961">
    <property type="entry name" value="FN3_dom"/>
</dbReference>
<dbReference type="SMART" id="SM00327">
    <property type="entry name" value="VWA"/>
    <property type="match status" value="1"/>
</dbReference>
<feature type="transmembrane region" description="Helical" evidence="30">
    <location>
        <begin position="401"/>
        <end position="421"/>
    </location>
</feature>
<dbReference type="CDD" id="cd00051">
    <property type="entry name" value="EFh"/>
    <property type="match status" value="2"/>
</dbReference>
<dbReference type="CDD" id="cd21092">
    <property type="entry name" value="TPT_S35C2"/>
    <property type="match status" value="1"/>
</dbReference>
<dbReference type="InterPro" id="IPR004853">
    <property type="entry name" value="Sugar_P_trans_dom"/>
</dbReference>
<dbReference type="PANTHER" id="PTHR43398">
    <property type="entry name" value="DOLICHOL-PHOSPHATE MANNOSYLTRANSFERASE SUBUNIT 1"/>
    <property type="match status" value="1"/>
</dbReference>
<dbReference type="PROSITE" id="PS00018">
    <property type="entry name" value="EF_HAND_1"/>
    <property type="match status" value="4"/>
</dbReference>
<comment type="similarity">
    <text evidence="27">Belongs to the troponin C family.</text>
</comment>
<feature type="transmembrane region" description="Helical" evidence="30">
    <location>
        <begin position="276"/>
        <end position="301"/>
    </location>
</feature>
<dbReference type="Pfam" id="PF00092">
    <property type="entry name" value="VWA"/>
    <property type="match status" value="1"/>
</dbReference>
<feature type="domain" description="Fibronectin type-III" evidence="33">
    <location>
        <begin position="1364"/>
        <end position="1455"/>
    </location>
</feature>
<comment type="caution">
    <text evidence="34">The sequence shown here is derived from an EMBL/GenBank/DDBJ whole genome shotgun (WGS) entry which is preliminary data.</text>
</comment>
<evidence type="ECO:0000256" key="3">
    <source>
        <dbReference type="ARBA" id="ARBA00001946"/>
    </source>
</evidence>
<feature type="compositionally biased region" description="Basic and acidic residues" evidence="29">
    <location>
        <begin position="735"/>
        <end position="761"/>
    </location>
</feature>
<dbReference type="PROSITE" id="PS50234">
    <property type="entry name" value="VWFA"/>
    <property type="match status" value="1"/>
</dbReference>
<dbReference type="InterPro" id="IPR013320">
    <property type="entry name" value="ConA-like_dom_sf"/>
</dbReference>
<dbReference type="InterPro" id="IPR001173">
    <property type="entry name" value="Glyco_trans_2-like"/>
</dbReference>
<dbReference type="InterPro" id="IPR036116">
    <property type="entry name" value="FN3_sf"/>
</dbReference>
<dbReference type="Pfam" id="PF03151">
    <property type="entry name" value="TPT"/>
    <property type="match status" value="1"/>
</dbReference>
<evidence type="ECO:0000256" key="19">
    <source>
        <dbReference type="ARBA" id="ARBA00022842"/>
    </source>
</evidence>
<keyword evidence="35" id="KW-1185">Reference proteome</keyword>
<evidence type="ECO:0000256" key="15">
    <source>
        <dbReference type="ARBA" id="ARBA00022729"/>
    </source>
</evidence>
<evidence type="ECO:0000256" key="28">
    <source>
        <dbReference type="ARBA" id="ARBA00044117"/>
    </source>
</evidence>
<feature type="compositionally biased region" description="Polar residues" evidence="29">
    <location>
        <begin position="704"/>
        <end position="714"/>
    </location>
</feature>
<feature type="transmembrane region" description="Helical" evidence="30">
    <location>
        <begin position="332"/>
        <end position="352"/>
    </location>
</feature>
<protein>
    <recommendedName>
        <fullName evidence="10">Dolichol-phosphate mannosyltransferase subunit 1</fullName>
        <ecNumber evidence="9">2.4.1.83</ecNumber>
    </recommendedName>
    <alternativeName>
        <fullName evidence="26">Dolichol-phosphate mannose synthase subunit 1</fullName>
    </alternativeName>
    <alternativeName>
        <fullName evidence="25">Dolichyl-phosphate beta-D-mannosyltransferase subunit 1</fullName>
    </alternativeName>
    <alternativeName>
        <fullName evidence="24">Mannose-P-dolichol synthase subunit 1</fullName>
    </alternativeName>
    <alternativeName>
        <fullName evidence="28">Troponin C, skeletal muscle</fullName>
    </alternativeName>
</protein>
<evidence type="ECO:0000256" key="1">
    <source>
        <dbReference type="ARBA" id="ARBA00001913"/>
    </source>
</evidence>
<feature type="transmembrane region" description="Helical" evidence="30">
    <location>
        <begin position="308"/>
        <end position="326"/>
    </location>
</feature>
<dbReference type="InterPro" id="IPR048287">
    <property type="entry name" value="TSPN-like_N"/>
</dbReference>
<dbReference type="SUPFAM" id="SSF49899">
    <property type="entry name" value="Concanavalin A-like lectins/glucanases"/>
    <property type="match status" value="1"/>
</dbReference>
<keyword evidence="15" id="KW-0732">Signal</keyword>
<feature type="transmembrane region" description="Helical" evidence="30">
    <location>
        <begin position="433"/>
        <end position="455"/>
    </location>
</feature>
<evidence type="ECO:0000259" key="33">
    <source>
        <dbReference type="PROSITE" id="PS50853"/>
    </source>
</evidence>
<evidence type="ECO:0000256" key="14">
    <source>
        <dbReference type="ARBA" id="ARBA00022723"/>
    </source>
</evidence>
<evidence type="ECO:0000313" key="34">
    <source>
        <dbReference type="EMBL" id="KAK1801755.1"/>
    </source>
</evidence>
<dbReference type="EMBL" id="JAROKS010000008">
    <property type="protein sequence ID" value="KAK1801755.1"/>
    <property type="molecule type" value="Genomic_DNA"/>
</dbReference>
<evidence type="ECO:0000256" key="12">
    <source>
        <dbReference type="ARBA" id="ARBA00022676"/>
    </source>
</evidence>
<keyword evidence="21" id="KW-0514">Muscle protein</keyword>
<reference evidence="34" key="1">
    <citation type="submission" date="2023-03" db="EMBL/GenBank/DDBJ databases">
        <title>Electrophorus voltai genome.</title>
        <authorList>
            <person name="Bian C."/>
        </authorList>
    </citation>
    <scope>NUCLEOTIDE SEQUENCE</scope>
    <source>
        <strain evidence="34">CB-2022</strain>
        <tissue evidence="34">Muscle</tissue>
    </source>
</reference>
<dbReference type="Gene3D" id="2.60.120.200">
    <property type="match status" value="1"/>
</dbReference>
<dbReference type="SMART" id="SM00054">
    <property type="entry name" value="EFh"/>
    <property type="match status" value="4"/>
</dbReference>
<feature type="domain" description="EF-hand" evidence="31">
    <location>
        <begin position="15"/>
        <end position="50"/>
    </location>
</feature>
<keyword evidence="18" id="KW-0106">Calcium</keyword>
<feature type="domain" description="EF-hand" evidence="31">
    <location>
        <begin position="91"/>
        <end position="126"/>
    </location>
</feature>
<dbReference type="GO" id="GO:0006488">
    <property type="term" value="P:dolichol-linked oligosaccharide biosynthetic process"/>
    <property type="evidence" value="ECO:0007669"/>
    <property type="project" value="TreeGrafter"/>
</dbReference>
<evidence type="ECO:0000256" key="21">
    <source>
        <dbReference type="ARBA" id="ARBA00023179"/>
    </source>
</evidence>
<feature type="compositionally biased region" description="Basic and acidic residues" evidence="29">
    <location>
        <begin position="1817"/>
        <end position="1827"/>
    </location>
</feature>
<keyword evidence="14" id="KW-0479">Metal-binding</keyword>
<dbReference type="PRINTS" id="PR00453">
    <property type="entry name" value="VWFADOMAIN"/>
</dbReference>
<name>A0AAD8ZQL3_9TELE</name>
<comment type="cofactor">
    <cofactor evidence="2">
        <name>Mn(2+)</name>
        <dbReference type="ChEBI" id="CHEBI:29035"/>
    </cofactor>
</comment>
<keyword evidence="11" id="KW-0964">Secreted</keyword>
<dbReference type="InterPro" id="IPR002035">
    <property type="entry name" value="VWF_A"/>
</dbReference>
<dbReference type="FunFam" id="2.60.40.10:FF:000638">
    <property type="entry name" value="von Willebrand factor A domain-containing 1"/>
    <property type="match status" value="1"/>
</dbReference>
<dbReference type="SMART" id="SM00210">
    <property type="entry name" value="TSPN"/>
    <property type="match status" value="1"/>
</dbReference>
<evidence type="ECO:0000256" key="18">
    <source>
        <dbReference type="ARBA" id="ARBA00022837"/>
    </source>
</evidence>
<feature type="domain" description="Fibronectin type-III" evidence="33">
    <location>
        <begin position="572"/>
        <end position="663"/>
    </location>
</feature>
<dbReference type="InterPro" id="IPR002048">
    <property type="entry name" value="EF_hand_dom"/>
</dbReference>
<dbReference type="SUPFAM" id="SSF53448">
    <property type="entry name" value="Nucleotide-diphospho-sugar transferases"/>
    <property type="match status" value="1"/>
</dbReference>
<sequence>MTDAQQEARSYLSEEMLAEFKAAFDMFDTDGGGDISTKELGTVMRMLGQNPTREELAEIIEEVDEDGSGTIDFEEFLVMMVRLLKEDQAGKSEEELAECFRVFDKNADGYIDRDEFAEIIRSTGEAITEDEIDELLKDGDKNADGMLDFDEFLKMMENLKSGNLEVCKAEVVRMACPLPIVCRALRTVGLTIFYYVFSIGITFYNKWLMKIFHFPLFMTLVHLTIIFCLSALTRRIMQWWTRKPRVTLSWKEYLSKVAPTALATAIDIGLSNWSFLFITVSLYTMTKSSAVLFILFFSLVFKLEEPNPFLILVVLLIAAGLFMFTLKSTQFNLEGFLMVLLASFTGGIRWTLTQVLMQKAELGLQNPIDTMYHLQPLMFLGLFPLFLRYEDKLFRVSEFQPLLFSVLALAVGGILAFGLGFSEFLLVSRTSSLTLSIAGIFKEVCTLLLAVGFLGDRMSTVNWLGFVVCLSGISLHVGLKTYYSKVAEDKRPISNFTPSPTKVETDKGTRSVREQSEVPSVDICNWNAFGRLDWISDKGTASGMLTLSFATEGPLAVLVGIIILMLAPEVYAQGRLKLTVLSEDRLRMKWKEAEGLVQGYKVRVRPISDVPQPELMLTTTRARATVAGLDSSQEYLLQVLTLNGTVEKLLAKRRFSIGTLREDELIRSGNRGQKRKAQATGSGSGEMDDVIEALESLPTVLYQEPTSAEPSTAAEQDDQASDRSGNDRKKKKKEKNPTKSEEQEGQVEGRGKPEKEVEHVRKTTATQTVAGGTSRKPFECRRGVQADLVLLVDGSWSIGRTNFKKVREFLEGLVTPFHIGPRGVQIALSQYSGDPRTEWHLRNFTSREQLLDGIRNFRYKGGNTFTGQALIHVLEENLKEDVGARSDAPRFVLLLTDGKSQDDAITAASRLKSAGVEIIAVGVKNADEAELRQVASEPLELNVYNVNDFPLLSRLAGRLVRILCGKMEDRSKAKTGTEHSTQAPLPDEPGPADLRYFELGAREVRLRWTGPRRTVAQYRVVFHSSEGQSPQEVVVNGTDSTVVLTRLSSQTQYHVSIFPVYDGNVGSPLRGIFTTLPLAMPESLEVTASSPSSLRVRWRPAPGATQYMALYSALTDGEPDDAREVKFGADETDVELQDLMPSTDYSVTLYALYDEDPSDPVTAVATTFPLASPINLQFPMVSHSTLRVTWLPGAVDVPAHSITYSTNRGSDVKRVEVAGVNTVLLQNLASLSRYLVSVQSHYEKGLSAPLTANVTTSIANSQRSLALSVRVPAPSELRVTNYSEGALTVLWEPAADDVTSYLIKWISLSGGNLKQLKVDGESDGAVLEGVEDDKEYQISLSALYADGAQSEAVAIRYSTLSGGGPSSVSISEETAVSMLVSWVPPNAHVLHYHISYTPLTADARESTVSLPGSERRVLLQSLLPDTRYSVLVTAEYRNREGGSASAQGKTTSLRVSSVSVVRSDHSSICVSWRPVAAVTAYHIVIQALRDKQTKEQTVNSTSSSHCFSGLQPETVYRISVHSRLRTVESAAVTILHPTAVASVRIQVPPRLHPVQKEVCPEMTIRNNLVKGFNMMEAFGLTQRAHSTVEGVAAEPFIFSSLPSYTLYRDTQLTQSTGFIHPVGFAPEHTISMAFRLLQDSPREPFALWQLTDNDFQPKMGVVLDPERKVLLYFSLDYRGEVQELTFDQPQVHTLFYGSFHKIHLSISQVSVSLSVDCHRVGERPARPLGALPTDGFEMLGKLVRTRGPRSGSAAVQLQSFEIVCNTSWASEDTCCDLPSQRDEESCPAPEHACTCASNVPGAPGDPGPPGKPGPRGQKGDKGEHGLKGEMGPPGKAGPEGGFGPMGSVGPRGITVMGKMGPPGIRGEKGDIGRPGNQGLPGPPGPKGEEGTLGQKGARGVEGNMGPPGTTGPRGFQGMPGHPGSAGERGSVGPVGPTGLPGSKGERGEKGEPQSLAVIYQLVTEACEKLVRNEVLKLDAFLNEISRKPVPIQEPVGPPGEPGIPGGKGPPGPRGPQGRQGDRGEPGKPGYPGEQGRRGLPGERGAPGTNVHGSQGLKGFAGPPGETKIGIQGPRGEDGKAGFPGVPGSVGQPGEMGPPGVCDSSGCHREALPGANIRCIILSNMASGKGNKKKQEDSDKYSVLLPTYNERENLPLIVWLLVKYFGESGYNYEIIVIDDGSPDGTLQIAEQLQKIYGHDKIVLRPRPKKLGLGTAYIHGIKHATGNFIIIMDADLSHHPKFIPQFIEKQKEGGYDLISGTRYRGDGGVYGWDLRRKLISRGANFITQVLLRPGASDLTGSFRLYKKNVLESLVERCVSKGYVFQMEMIVRARQLGYTIGEVPISFVDRVYGESKLGGNEIVSFLKGLLTLFATT</sequence>
<keyword evidence="17" id="KW-0256">Endoplasmic reticulum</keyword>
<dbReference type="Gene3D" id="3.90.550.10">
    <property type="entry name" value="Spore Coat Polysaccharide Biosynthesis Protein SpsA, Chain A"/>
    <property type="match status" value="1"/>
</dbReference>
<evidence type="ECO:0000256" key="22">
    <source>
        <dbReference type="ARBA" id="ARBA00023180"/>
    </source>
</evidence>
<keyword evidence="20" id="KW-0176">Collagen</keyword>
<dbReference type="InterPro" id="IPR018247">
    <property type="entry name" value="EF_Hand_1_Ca_BS"/>
</dbReference>
<dbReference type="FunFam" id="1.10.238.10:FF:000107">
    <property type="entry name" value="Troponin C, skeletal muscle"/>
    <property type="match status" value="1"/>
</dbReference>
<evidence type="ECO:0000256" key="23">
    <source>
        <dbReference type="ARBA" id="ARBA00023211"/>
    </source>
</evidence>
<dbReference type="CDD" id="cd00063">
    <property type="entry name" value="FN3"/>
    <property type="match status" value="7"/>
</dbReference>
<dbReference type="Proteomes" id="UP001239994">
    <property type="component" value="Unassembled WGS sequence"/>
</dbReference>
<evidence type="ECO:0000313" key="35">
    <source>
        <dbReference type="Proteomes" id="UP001239994"/>
    </source>
</evidence>
<evidence type="ECO:0000256" key="20">
    <source>
        <dbReference type="ARBA" id="ARBA00023119"/>
    </source>
</evidence>
<organism evidence="34 35">
    <name type="scientific">Electrophorus voltai</name>
    <dbReference type="NCBI Taxonomy" id="2609070"/>
    <lineage>
        <taxon>Eukaryota</taxon>
        <taxon>Metazoa</taxon>
        <taxon>Chordata</taxon>
        <taxon>Craniata</taxon>
        <taxon>Vertebrata</taxon>
        <taxon>Euteleostomi</taxon>
        <taxon>Actinopterygii</taxon>
        <taxon>Neopterygii</taxon>
        <taxon>Teleostei</taxon>
        <taxon>Ostariophysi</taxon>
        <taxon>Gymnotiformes</taxon>
        <taxon>Gymnotoidei</taxon>
        <taxon>Gymnotidae</taxon>
        <taxon>Electrophorus</taxon>
    </lineage>
</organism>
<evidence type="ECO:0000256" key="26">
    <source>
        <dbReference type="ARBA" id="ARBA00033170"/>
    </source>
</evidence>
<keyword evidence="30" id="KW-0812">Transmembrane</keyword>
<feature type="transmembrane region" description="Helical" evidence="30">
    <location>
        <begin position="211"/>
        <end position="232"/>
    </location>
</feature>
<comment type="cofactor">
    <cofactor evidence="3">
        <name>Mg(2+)</name>
        <dbReference type="ChEBI" id="CHEBI:18420"/>
    </cofactor>
</comment>
<keyword evidence="12" id="KW-0328">Glycosyltransferase</keyword>
<dbReference type="FunFam" id="3.40.50.410:FF:000001">
    <property type="entry name" value="Collagen, type XII, alpha 1"/>
    <property type="match status" value="1"/>
</dbReference>
<keyword evidence="23" id="KW-0464">Manganese</keyword>
<dbReference type="InterPro" id="IPR011992">
    <property type="entry name" value="EF-hand-dom_pair"/>
</dbReference>
<keyword evidence="22" id="KW-0325">Glycoprotein</keyword>
<dbReference type="SUPFAM" id="SSF49265">
    <property type="entry name" value="Fibronectin type III"/>
    <property type="match status" value="5"/>
</dbReference>
<evidence type="ECO:0000256" key="6">
    <source>
        <dbReference type="ARBA" id="ARBA00004240"/>
    </source>
</evidence>
<dbReference type="GO" id="GO:0005789">
    <property type="term" value="C:endoplasmic reticulum membrane"/>
    <property type="evidence" value="ECO:0007669"/>
    <property type="project" value="TreeGrafter"/>
</dbReference>
<evidence type="ECO:0000256" key="30">
    <source>
        <dbReference type="SAM" id="Phobius"/>
    </source>
</evidence>
<dbReference type="Pfam" id="PF01391">
    <property type="entry name" value="Collagen"/>
    <property type="match status" value="3"/>
</dbReference>
<dbReference type="Gene3D" id="1.10.238.10">
    <property type="entry name" value="EF-hand"/>
    <property type="match status" value="2"/>
</dbReference>
<feature type="domain" description="Fibronectin type-III" evidence="33">
    <location>
        <begin position="1273"/>
        <end position="1363"/>
    </location>
</feature>
<evidence type="ECO:0000256" key="24">
    <source>
        <dbReference type="ARBA" id="ARBA00029796"/>
    </source>
</evidence>
<evidence type="ECO:0000256" key="10">
    <source>
        <dbReference type="ARBA" id="ARBA00014858"/>
    </source>
</evidence>
<dbReference type="InterPro" id="IPR036465">
    <property type="entry name" value="vWFA_dom_sf"/>
</dbReference>
<feature type="domain" description="EF-hand" evidence="31">
    <location>
        <begin position="127"/>
        <end position="162"/>
    </location>
</feature>
<feature type="region of interest" description="Disordered" evidence="29">
    <location>
        <begin position="1989"/>
        <end position="2099"/>
    </location>
</feature>